<sequence>MTTAAAEQPVEIVGTGNSPLHLTGVAIDINGRTATLVTADGVRDIDMNHVSLVRSNGVPIWLRSQHTTWNGEGFSVPGVFVPTGR</sequence>
<dbReference type="AlphaFoldDB" id="A0A6V8KBS1"/>
<gene>
    <name evidence="1" type="ORF">Phou_036060</name>
</gene>
<reference evidence="1 2" key="2">
    <citation type="submission" date="2020-03" db="EMBL/GenBank/DDBJ databases">
        <authorList>
            <person name="Ichikawa N."/>
            <person name="Kimura A."/>
            <person name="Kitahashi Y."/>
            <person name="Uohara A."/>
        </authorList>
    </citation>
    <scope>NUCLEOTIDE SEQUENCE [LARGE SCALE GENOMIC DNA]</scope>
    <source>
        <strain evidence="1 2">NBRC 108639</strain>
    </source>
</reference>
<dbReference type="Proteomes" id="UP000482800">
    <property type="component" value="Unassembled WGS sequence"/>
</dbReference>
<comment type="caution">
    <text evidence="1">The sequence shown here is derived from an EMBL/GenBank/DDBJ whole genome shotgun (WGS) entry which is preliminary data.</text>
</comment>
<dbReference type="EMBL" id="BLPF01000001">
    <property type="protein sequence ID" value="GFJ79426.1"/>
    <property type="molecule type" value="Genomic_DNA"/>
</dbReference>
<reference evidence="1 2" key="1">
    <citation type="submission" date="2020-03" db="EMBL/GenBank/DDBJ databases">
        <title>Whole genome shotgun sequence of Phytohabitans houttuyneae NBRC 108639.</title>
        <authorList>
            <person name="Komaki H."/>
            <person name="Tamura T."/>
        </authorList>
    </citation>
    <scope>NUCLEOTIDE SEQUENCE [LARGE SCALE GENOMIC DNA]</scope>
    <source>
        <strain evidence="1 2">NBRC 108639</strain>
    </source>
</reference>
<accession>A0A6V8KBS1</accession>
<proteinExistence type="predicted"/>
<keyword evidence="2" id="KW-1185">Reference proteome</keyword>
<evidence type="ECO:0000313" key="1">
    <source>
        <dbReference type="EMBL" id="GFJ79426.1"/>
    </source>
</evidence>
<name>A0A6V8KBS1_9ACTN</name>
<evidence type="ECO:0000313" key="2">
    <source>
        <dbReference type="Proteomes" id="UP000482800"/>
    </source>
</evidence>
<organism evidence="1 2">
    <name type="scientific">Phytohabitans houttuyneae</name>
    <dbReference type="NCBI Taxonomy" id="1076126"/>
    <lineage>
        <taxon>Bacteria</taxon>
        <taxon>Bacillati</taxon>
        <taxon>Actinomycetota</taxon>
        <taxon>Actinomycetes</taxon>
        <taxon>Micromonosporales</taxon>
        <taxon>Micromonosporaceae</taxon>
    </lineage>
</organism>
<dbReference type="RefSeq" id="WP_173056964.1">
    <property type="nucleotide sequence ID" value="NZ_BAABGO010000001.1"/>
</dbReference>
<protein>
    <submittedName>
        <fullName evidence="1">Uncharacterized protein</fullName>
    </submittedName>
</protein>